<dbReference type="PROSITE" id="PS50887">
    <property type="entry name" value="GGDEF"/>
    <property type="match status" value="1"/>
</dbReference>
<dbReference type="KEGG" id="acad:UA74_14730"/>
<evidence type="ECO:0000313" key="5">
    <source>
        <dbReference type="Proteomes" id="UP000185511"/>
    </source>
</evidence>
<dbReference type="SUPFAM" id="SSF55073">
    <property type="entry name" value="Nucleotide cyclase"/>
    <property type="match status" value="1"/>
</dbReference>
<evidence type="ECO:0000259" key="1">
    <source>
        <dbReference type="PROSITE" id="PS50112"/>
    </source>
</evidence>
<protein>
    <submittedName>
        <fullName evidence="4">Diguanylate cyclase (GGDEF) domain-containing protein</fullName>
    </submittedName>
</protein>
<feature type="domain" description="GGDEF" evidence="3">
    <location>
        <begin position="269"/>
        <end position="401"/>
    </location>
</feature>
<dbReference type="GO" id="GO:0006355">
    <property type="term" value="P:regulation of DNA-templated transcription"/>
    <property type="evidence" value="ECO:0007669"/>
    <property type="project" value="InterPro"/>
</dbReference>
<dbReference type="CDD" id="cd00130">
    <property type="entry name" value="PAS"/>
    <property type="match status" value="1"/>
</dbReference>
<dbReference type="PROSITE" id="PS50883">
    <property type="entry name" value="EAL"/>
    <property type="match status" value="1"/>
</dbReference>
<dbReference type="InterPro" id="IPR035965">
    <property type="entry name" value="PAS-like_dom_sf"/>
</dbReference>
<sequence length="663" mass="72616">MTDDEAVRHAVLQNADVGFGVTDVRGRLQWLNAALARLLGVTEEQGVGVSLPALLPGIAEAADELPWLSRIAAEDKPPRWIEVVCLPLPGTDHRLLYRAMDVTRWREQELIRTDASTRRSPIVGQVGNWEWFVGEDRVVWSEGMREMSGHPADAELDYSAFLGLVHPEDLPLVERTLSRALRTGEPFTYIHRALNADPDADERIFECFGEVFHDRQGVPVRLVGSAHDITQAHQVHVELRKMAEEDPLTGLPNRRSLTRELESQLAVSTTGSLLLIDLDNFKDVNDLRGHKIGDQVMCTLAATLRDRMEGRQFLGRLGGDEFAVIMPEVDAAHARAIAQRLAEAVAAVPIDVAGAAIRITVSTGVAPFASGHGWEAVLANADLALYASKAAGRNRVTVYDPAHYADTAKRVGVLERVRTALGKGHLALHAMPMVNLRTGRTLGYELLLRLEDHQLPRIGPAEFLPDAERTDLVLEIDRWVLGQAIDALAAHRDPALRLDVNVSARTLDDEDFCDFVLDRLAAADITQGRFGIEITETAAMTNLDAARDLALRLRDAGCRITLDDFGSGFGSFVHLKHLPVTGLKIDGEFVRGIDQGQTDAVLVTGMMEIANGLGLSTVAEWVERPSQVEALMKLGVEVAQGFHLGRPAPLIDLLARPNGVLPR</sequence>
<evidence type="ECO:0000313" key="4">
    <source>
        <dbReference type="EMBL" id="APU15002.1"/>
    </source>
</evidence>
<dbReference type="Gene3D" id="3.30.450.20">
    <property type="entry name" value="PAS domain"/>
    <property type="match status" value="2"/>
</dbReference>
<dbReference type="SMART" id="SM00267">
    <property type="entry name" value="GGDEF"/>
    <property type="match status" value="1"/>
</dbReference>
<organism evidence="4 5">
    <name type="scientific">Actinoalloteichus fjordicus</name>
    <dbReference type="NCBI Taxonomy" id="1612552"/>
    <lineage>
        <taxon>Bacteria</taxon>
        <taxon>Bacillati</taxon>
        <taxon>Actinomycetota</taxon>
        <taxon>Actinomycetes</taxon>
        <taxon>Pseudonocardiales</taxon>
        <taxon>Pseudonocardiaceae</taxon>
        <taxon>Actinoalloteichus</taxon>
    </lineage>
</organism>
<dbReference type="EMBL" id="CP016076">
    <property type="protein sequence ID" value="APU15002.1"/>
    <property type="molecule type" value="Genomic_DNA"/>
</dbReference>
<evidence type="ECO:0000259" key="3">
    <source>
        <dbReference type="PROSITE" id="PS50887"/>
    </source>
</evidence>
<dbReference type="InterPro" id="IPR000014">
    <property type="entry name" value="PAS"/>
</dbReference>
<dbReference type="PANTHER" id="PTHR44757:SF2">
    <property type="entry name" value="BIOFILM ARCHITECTURE MAINTENANCE PROTEIN MBAA"/>
    <property type="match status" value="1"/>
</dbReference>
<dbReference type="SMART" id="SM00091">
    <property type="entry name" value="PAS"/>
    <property type="match status" value="2"/>
</dbReference>
<dbReference type="Pfam" id="PF00990">
    <property type="entry name" value="GGDEF"/>
    <property type="match status" value="1"/>
</dbReference>
<dbReference type="RefSeq" id="WP_232237768.1">
    <property type="nucleotide sequence ID" value="NZ_CP016076.1"/>
</dbReference>
<dbReference type="InterPro" id="IPR035919">
    <property type="entry name" value="EAL_sf"/>
</dbReference>
<dbReference type="SUPFAM" id="SSF55785">
    <property type="entry name" value="PYP-like sensor domain (PAS domain)"/>
    <property type="match status" value="2"/>
</dbReference>
<feature type="domain" description="EAL" evidence="2">
    <location>
        <begin position="410"/>
        <end position="661"/>
    </location>
</feature>
<dbReference type="SMART" id="SM00052">
    <property type="entry name" value="EAL"/>
    <property type="match status" value="1"/>
</dbReference>
<dbReference type="CDD" id="cd01949">
    <property type="entry name" value="GGDEF"/>
    <property type="match status" value="1"/>
</dbReference>
<keyword evidence="5" id="KW-1185">Reference proteome</keyword>
<accession>A0AAC9LE21</accession>
<dbReference type="PANTHER" id="PTHR44757">
    <property type="entry name" value="DIGUANYLATE CYCLASE DGCP"/>
    <property type="match status" value="1"/>
</dbReference>
<dbReference type="InterPro" id="IPR029787">
    <property type="entry name" value="Nucleotide_cyclase"/>
</dbReference>
<reference evidence="5" key="1">
    <citation type="submission" date="2016-06" db="EMBL/GenBank/DDBJ databases">
        <title>Complete genome sequence of Actinoalloteichus fjordicus DSM 46855 (=ADI127-17), type strain of the new species Actinoalloteichus fjordicus.</title>
        <authorList>
            <person name="Ruckert C."/>
            <person name="Nouioui I."/>
            <person name="Willmese J."/>
            <person name="van Wezel G."/>
            <person name="Klenk H.-P."/>
            <person name="Kalinowski J."/>
            <person name="Zotchev S.B."/>
        </authorList>
    </citation>
    <scope>NUCLEOTIDE SEQUENCE [LARGE SCALE GENOMIC DNA]</scope>
    <source>
        <strain evidence="5">ADI127-7</strain>
    </source>
</reference>
<dbReference type="Pfam" id="PF00563">
    <property type="entry name" value="EAL"/>
    <property type="match status" value="1"/>
</dbReference>
<dbReference type="AlphaFoldDB" id="A0AAC9LE21"/>
<dbReference type="InterPro" id="IPR043128">
    <property type="entry name" value="Rev_trsase/Diguanyl_cyclase"/>
</dbReference>
<dbReference type="InterPro" id="IPR052155">
    <property type="entry name" value="Biofilm_reg_signaling"/>
</dbReference>
<gene>
    <name evidence="4" type="ORF">UA74_14730</name>
</gene>
<dbReference type="Pfam" id="PF00989">
    <property type="entry name" value="PAS"/>
    <property type="match status" value="1"/>
</dbReference>
<evidence type="ECO:0000259" key="2">
    <source>
        <dbReference type="PROSITE" id="PS50883"/>
    </source>
</evidence>
<dbReference type="InterPro" id="IPR001633">
    <property type="entry name" value="EAL_dom"/>
</dbReference>
<dbReference type="Pfam" id="PF08447">
    <property type="entry name" value="PAS_3"/>
    <property type="match status" value="1"/>
</dbReference>
<dbReference type="CDD" id="cd01948">
    <property type="entry name" value="EAL"/>
    <property type="match status" value="1"/>
</dbReference>
<name>A0AAC9LE21_9PSEU</name>
<dbReference type="SUPFAM" id="SSF141868">
    <property type="entry name" value="EAL domain-like"/>
    <property type="match status" value="1"/>
</dbReference>
<feature type="domain" description="PAS" evidence="1">
    <location>
        <begin position="140"/>
        <end position="184"/>
    </location>
</feature>
<dbReference type="Gene3D" id="3.20.20.450">
    <property type="entry name" value="EAL domain"/>
    <property type="match status" value="1"/>
</dbReference>
<dbReference type="NCBIfam" id="TIGR00254">
    <property type="entry name" value="GGDEF"/>
    <property type="match status" value="1"/>
</dbReference>
<feature type="domain" description="PAS" evidence="1">
    <location>
        <begin position="4"/>
        <end position="48"/>
    </location>
</feature>
<dbReference type="FunFam" id="3.30.70.270:FF:000001">
    <property type="entry name" value="Diguanylate cyclase domain protein"/>
    <property type="match status" value="1"/>
</dbReference>
<dbReference type="Proteomes" id="UP000185511">
    <property type="component" value="Chromosome"/>
</dbReference>
<proteinExistence type="predicted"/>
<dbReference type="InterPro" id="IPR013767">
    <property type="entry name" value="PAS_fold"/>
</dbReference>
<dbReference type="PROSITE" id="PS50112">
    <property type="entry name" value="PAS"/>
    <property type="match status" value="2"/>
</dbReference>
<dbReference type="Gene3D" id="3.30.70.270">
    <property type="match status" value="1"/>
</dbReference>
<dbReference type="InterPro" id="IPR013655">
    <property type="entry name" value="PAS_fold_3"/>
</dbReference>
<dbReference type="InterPro" id="IPR000160">
    <property type="entry name" value="GGDEF_dom"/>
</dbReference>